<organism evidence="1 2">
    <name type="scientific">Polluticaenibacter yanchengensis</name>
    <dbReference type="NCBI Taxonomy" id="3014562"/>
    <lineage>
        <taxon>Bacteria</taxon>
        <taxon>Pseudomonadati</taxon>
        <taxon>Bacteroidota</taxon>
        <taxon>Chitinophagia</taxon>
        <taxon>Chitinophagales</taxon>
        <taxon>Chitinophagaceae</taxon>
        <taxon>Polluticaenibacter</taxon>
    </lineage>
</organism>
<reference evidence="1 2" key="1">
    <citation type="submission" date="2022-12" db="EMBL/GenBank/DDBJ databases">
        <title>Chitinophagaceae gen. sp. nov., a new member of the family Chitinophagaceae, isolated from soil in a chemical factory.</title>
        <authorList>
            <person name="Ke Z."/>
        </authorList>
    </citation>
    <scope>NUCLEOTIDE SEQUENCE [LARGE SCALE GENOMIC DNA]</scope>
    <source>
        <strain evidence="1 2">LY-5</strain>
    </source>
</reference>
<dbReference type="RefSeq" id="WP_407032463.1">
    <property type="nucleotide sequence ID" value="NZ_JAQGEF010000023.1"/>
</dbReference>
<dbReference type="PANTHER" id="PTHR36452:SF1">
    <property type="entry name" value="DUF2461 DOMAIN-CONTAINING PROTEIN"/>
    <property type="match status" value="1"/>
</dbReference>
<dbReference type="PIRSF" id="PIRSF028451">
    <property type="entry name" value="UCP028451"/>
    <property type="match status" value="1"/>
</dbReference>
<dbReference type="EMBL" id="JAQGEF010000023">
    <property type="protein sequence ID" value="MDA3616133.1"/>
    <property type="molecule type" value="Genomic_DNA"/>
</dbReference>
<evidence type="ECO:0000313" key="2">
    <source>
        <dbReference type="Proteomes" id="UP001210231"/>
    </source>
</evidence>
<dbReference type="Pfam" id="PF09365">
    <property type="entry name" value="DUF2461"/>
    <property type="match status" value="1"/>
</dbReference>
<accession>A0ABT4UMY1</accession>
<dbReference type="InterPro" id="IPR015996">
    <property type="entry name" value="UCP028451"/>
</dbReference>
<name>A0ABT4UMY1_9BACT</name>
<dbReference type="InterPro" id="IPR012808">
    <property type="entry name" value="CHP02453"/>
</dbReference>
<dbReference type="NCBIfam" id="TIGR02453">
    <property type="entry name" value="TIGR02453 family protein"/>
    <property type="match status" value="1"/>
</dbReference>
<sequence>MMIEKSTIAFLKQLSENNNKPWFDANRKTYEQARANFAEVVQSIINQLAVYDPTIGHIEAKSAIYRINRDIRFSNDKTPYKTHFGMYFTCNGKVDDRAGYYMHITPGSSFIGGGLWMPLAPDLKKIRQEIDYNLEEFKSILENPAFVKHYKKLDDDAKYKISRPPKGYEADNPAIEYLKFKSFTASTTVSDKQALSADFVKNAVDIFKALTPLNTFFNKALAD</sequence>
<gene>
    <name evidence="1" type="ORF">O3P16_15055</name>
</gene>
<evidence type="ECO:0000313" key="1">
    <source>
        <dbReference type="EMBL" id="MDA3616133.1"/>
    </source>
</evidence>
<protein>
    <submittedName>
        <fullName evidence="1">DUF2461 domain-containing protein</fullName>
    </submittedName>
</protein>
<dbReference type="Proteomes" id="UP001210231">
    <property type="component" value="Unassembled WGS sequence"/>
</dbReference>
<dbReference type="PANTHER" id="PTHR36452">
    <property type="entry name" value="CHROMOSOME 12, WHOLE GENOME SHOTGUN SEQUENCE"/>
    <property type="match status" value="1"/>
</dbReference>
<comment type="caution">
    <text evidence="1">The sequence shown here is derived from an EMBL/GenBank/DDBJ whole genome shotgun (WGS) entry which is preliminary data.</text>
</comment>
<proteinExistence type="predicted"/>
<keyword evidence="2" id="KW-1185">Reference proteome</keyword>